<organism evidence="1">
    <name type="scientific">Aphanomyces astaci</name>
    <name type="common">Crayfish plague agent</name>
    <dbReference type="NCBI Taxonomy" id="112090"/>
    <lineage>
        <taxon>Eukaryota</taxon>
        <taxon>Sar</taxon>
        <taxon>Stramenopiles</taxon>
        <taxon>Oomycota</taxon>
        <taxon>Saprolegniomycetes</taxon>
        <taxon>Saprolegniales</taxon>
        <taxon>Verrucalvaceae</taxon>
        <taxon>Aphanomyces</taxon>
    </lineage>
</organism>
<gene>
    <name evidence="1" type="ORF">H257_16594</name>
</gene>
<name>W4FIA7_APHAT</name>
<dbReference type="GeneID" id="20818590"/>
<dbReference type="VEuPathDB" id="FungiDB:H257_16594"/>
<proteinExistence type="predicted"/>
<accession>W4FIA7</accession>
<evidence type="ECO:0000313" key="1">
    <source>
        <dbReference type="EMBL" id="ETV67220.1"/>
    </source>
</evidence>
<dbReference type="RefSeq" id="XP_009843385.1">
    <property type="nucleotide sequence ID" value="XM_009845083.1"/>
</dbReference>
<reference evidence="1" key="1">
    <citation type="submission" date="2013-12" db="EMBL/GenBank/DDBJ databases">
        <title>The Genome Sequence of Aphanomyces astaci APO3.</title>
        <authorList>
            <consortium name="The Broad Institute Genomics Platform"/>
            <person name="Russ C."/>
            <person name="Tyler B."/>
            <person name="van West P."/>
            <person name="Dieguez-Uribeondo J."/>
            <person name="Young S.K."/>
            <person name="Zeng Q."/>
            <person name="Gargeya S."/>
            <person name="Fitzgerald M."/>
            <person name="Abouelleil A."/>
            <person name="Alvarado L."/>
            <person name="Chapman S.B."/>
            <person name="Gainer-Dewar J."/>
            <person name="Goldberg J."/>
            <person name="Griggs A."/>
            <person name="Gujja S."/>
            <person name="Hansen M."/>
            <person name="Howarth C."/>
            <person name="Imamovic A."/>
            <person name="Ireland A."/>
            <person name="Larimer J."/>
            <person name="McCowan C."/>
            <person name="Murphy C."/>
            <person name="Pearson M."/>
            <person name="Poon T.W."/>
            <person name="Priest M."/>
            <person name="Roberts A."/>
            <person name="Saif S."/>
            <person name="Shea T."/>
            <person name="Sykes S."/>
            <person name="Wortman J."/>
            <person name="Nusbaum C."/>
            <person name="Birren B."/>
        </authorList>
    </citation>
    <scope>NUCLEOTIDE SEQUENCE [LARGE SCALE GENOMIC DNA]</scope>
    <source>
        <strain evidence="1">APO3</strain>
    </source>
</reference>
<protein>
    <submittedName>
        <fullName evidence="1">Uncharacterized protein</fullName>
    </submittedName>
</protein>
<dbReference type="AlphaFoldDB" id="W4FIA7"/>
<sequence>MSKMPSVKLLRETITHGLATPSTLLVLDLRRLRKTAPGFHLTLHSLGRHQDLTQPAPRDGGCVYTSPVRRDAVVTSEVTEPMRHEAESSFIGEHLLDPTVTRGVSDGDGSIPGVNLADLRSKDPLDLPLQHVWPRPVLSTMRLVTRLPTVHPSVMSLPERGMNQLQLKKTQIQHQEWLELRSQLSIETRRTSLTTIELTMGSPLMGEIRITRPATRKTKRGPQ</sequence>
<dbReference type="EMBL" id="KI913201">
    <property type="protein sequence ID" value="ETV67220.1"/>
    <property type="molecule type" value="Genomic_DNA"/>
</dbReference>